<evidence type="ECO:0000313" key="2">
    <source>
        <dbReference type="Proteomes" id="UP000249829"/>
    </source>
</evidence>
<name>A0A2V5HF64_ASPV1</name>
<gene>
    <name evidence="1" type="ORF">BO99DRAFT_470824</name>
</gene>
<proteinExistence type="predicted"/>
<sequence length="152" mass="16851">MAAKHTAIQTHQITPEAAAALHRLQGVIETAPVAKVEKNKNLMFANHFLDQHAAPLLKHLELEGKPHLSYMAWKILARNTIRNSTGPLYIVPIRVVAGTEPRLVPRDAEMRLARDPALAVRLVPGSYVCFDGAVDLWPGLTCLVITRVRRRG</sequence>
<keyword evidence="2" id="KW-1185">Reference proteome</keyword>
<protein>
    <submittedName>
        <fullName evidence="1">Uncharacterized protein</fullName>
    </submittedName>
</protein>
<dbReference type="AlphaFoldDB" id="A0A2V5HF64"/>
<dbReference type="Proteomes" id="UP000249829">
    <property type="component" value="Unassembled WGS sequence"/>
</dbReference>
<evidence type="ECO:0000313" key="1">
    <source>
        <dbReference type="EMBL" id="PYI22998.1"/>
    </source>
</evidence>
<accession>A0A2V5HF64</accession>
<organism evidence="1 2">
    <name type="scientific">Aspergillus violaceofuscus (strain CBS 115571)</name>
    <dbReference type="NCBI Taxonomy" id="1450538"/>
    <lineage>
        <taxon>Eukaryota</taxon>
        <taxon>Fungi</taxon>
        <taxon>Dikarya</taxon>
        <taxon>Ascomycota</taxon>
        <taxon>Pezizomycotina</taxon>
        <taxon>Eurotiomycetes</taxon>
        <taxon>Eurotiomycetidae</taxon>
        <taxon>Eurotiales</taxon>
        <taxon>Aspergillaceae</taxon>
        <taxon>Aspergillus</taxon>
    </lineage>
</organism>
<reference evidence="1 2" key="1">
    <citation type="submission" date="2018-02" db="EMBL/GenBank/DDBJ databases">
        <title>The genomes of Aspergillus section Nigri reveals drivers in fungal speciation.</title>
        <authorList>
            <consortium name="DOE Joint Genome Institute"/>
            <person name="Vesth T.C."/>
            <person name="Nybo J."/>
            <person name="Theobald S."/>
            <person name="Brandl J."/>
            <person name="Frisvad J.C."/>
            <person name="Nielsen K.F."/>
            <person name="Lyhne E.K."/>
            <person name="Kogle M.E."/>
            <person name="Kuo A."/>
            <person name="Riley R."/>
            <person name="Clum A."/>
            <person name="Nolan M."/>
            <person name="Lipzen A."/>
            <person name="Salamov A."/>
            <person name="Henrissat B."/>
            <person name="Wiebenga A."/>
            <person name="De vries R.P."/>
            <person name="Grigoriev I.V."/>
            <person name="Mortensen U.H."/>
            <person name="Andersen M.R."/>
            <person name="Baker S.E."/>
        </authorList>
    </citation>
    <scope>NUCLEOTIDE SEQUENCE [LARGE SCALE GENOMIC DNA]</scope>
    <source>
        <strain evidence="1 2">CBS 115571</strain>
    </source>
</reference>
<dbReference type="OMA" id="YIFHEEP"/>
<dbReference type="EMBL" id="KZ825107">
    <property type="protein sequence ID" value="PYI22998.1"/>
    <property type="molecule type" value="Genomic_DNA"/>
</dbReference>